<protein>
    <recommendedName>
        <fullName evidence="8">ABC transporter domain-containing protein</fullName>
    </recommendedName>
</protein>
<keyword evidence="7" id="KW-0472">Membrane</keyword>
<feature type="domain" description="ABC transporter" evidence="8">
    <location>
        <begin position="41"/>
        <end position="271"/>
    </location>
</feature>
<dbReference type="InterPro" id="IPR003439">
    <property type="entry name" value="ABC_transporter-like_ATP-bd"/>
</dbReference>
<keyword evidence="4" id="KW-0547">Nucleotide-binding</keyword>
<dbReference type="PANTHER" id="PTHR48041">
    <property type="entry name" value="ABC TRANSPORTER G FAMILY MEMBER 28"/>
    <property type="match status" value="1"/>
</dbReference>
<evidence type="ECO:0000256" key="5">
    <source>
        <dbReference type="ARBA" id="ARBA00022840"/>
    </source>
</evidence>
<keyword evidence="3" id="KW-0812">Transmembrane</keyword>
<proteinExistence type="predicted"/>
<dbReference type="PANTHER" id="PTHR48041:SF91">
    <property type="entry name" value="ABC TRANSPORTER G FAMILY MEMBER 28"/>
    <property type="match status" value="1"/>
</dbReference>
<keyword evidence="2" id="KW-0813">Transport</keyword>
<dbReference type="AlphaFoldDB" id="A0A7S3JXH7"/>
<keyword evidence="5" id="KW-0067">ATP-binding</keyword>
<dbReference type="GO" id="GO:0016020">
    <property type="term" value="C:membrane"/>
    <property type="evidence" value="ECO:0007669"/>
    <property type="project" value="UniProtKB-SubCell"/>
</dbReference>
<dbReference type="PROSITE" id="PS00211">
    <property type="entry name" value="ABC_TRANSPORTER_1"/>
    <property type="match status" value="1"/>
</dbReference>
<dbReference type="Pfam" id="PF00005">
    <property type="entry name" value="ABC_tran"/>
    <property type="match status" value="1"/>
</dbReference>
<dbReference type="SUPFAM" id="SSF52540">
    <property type="entry name" value="P-loop containing nucleoside triphosphate hydrolases"/>
    <property type="match status" value="1"/>
</dbReference>
<evidence type="ECO:0000256" key="2">
    <source>
        <dbReference type="ARBA" id="ARBA00022448"/>
    </source>
</evidence>
<keyword evidence="6" id="KW-1133">Transmembrane helix</keyword>
<sequence length="340" mass="36950">MMSSAAGTTTYGAMDDVELGKEVIVVEEVVDPLIELETRELTIQTVHSDPSKEKTLLDGVTCSFSPGTLSAVLGPSGAGKTSLFRALSGRLPASWTRAGGVWANGLLVYEDEFKEWGSVAPQDDILLKALTPRELLTYAALMRGASSLRVDFVLASLELEPCADTFTEKISGGQRRRVSLGLELVHAPSVLLADEPTSGLDARSARLVIEKLKSMATTSKTTAICTIHQPSRDIFETFDKIVVMAKGRICFVGHTQAAISYFNYSHLLKPRHEALLGINAAEAILECVGDDAAAAGDAWRNHTNIDNDDDDDESEKKKKKSQQIVKHLIPKKILMIQIKE</sequence>
<evidence type="ECO:0000259" key="8">
    <source>
        <dbReference type="PROSITE" id="PS50893"/>
    </source>
</evidence>
<comment type="subcellular location">
    <subcellularLocation>
        <location evidence="1">Membrane</location>
        <topology evidence="1">Multi-pass membrane protein</topology>
    </subcellularLocation>
</comment>
<dbReference type="GO" id="GO:0016887">
    <property type="term" value="F:ATP hydrolysis activity"/>
    <property type="evidence" value="ECO:0007669"/>
    <property type="project" value="InterPro"/>
</dbReference>
<reference evidence="9" key="1">
    <citation type="submission" date="2021-01" db="EMBL/GenBank/DDBJ databases">
        <authorList>
            <person name="Corre E."/>
            <person name="Pelletier E."/>
            <person name="Niang G."/>
            <person name="Scheremetjew M."/>
            <person name="Finn R."/>
            <person name="Kale V."/>
            <person name="Holt S."/>
            <person name="Cochrane G."/>
            <person name="Meng A."/>
            <person name="Brown T."/>
            <person name="Cohen L."/>
        </authorList>
    </citation>
    <scope>NUCLEOTIDE SEQUENCE</scope>
    <source>
        <strain evidence="9">CCMP1510</strain>
    </source>
</reference>
<dbReference type="GO" id="GO:0042626">
    <property type="term" value="F:ATPase-coupled transmembrane transporter activity"/>
    <property type="evidence" value="ECO:0007669"/>
    <property type="project" value="TreeGrafter"/>
</dbReference>
<evidence type="ECO:0000313" key="9">
    <source>
        <dbReference type="EMBL" id="CAE0366134.1"/>
    </source>
</evidence>
<dbReference type="InterPro" id="IPR027417">
    <property type="entry name" value="P-loop_NTPase"/>
</dbReference>
<organism evidence="9">
    <name type="scientific">Aureoumbra lagunensis</name>
    <dbReference type="NCBI Taxonomy" id="44058"/>
    <lineage>
        <taxon>Eukaryota</taxon>
        <taxon>Sar</taxon>
        <taxon>Stramenopiles</taxon>
        <taxon>Ochrophyta</taxon>
        <taxon>Pelagophyceae</taxon>
        <taxon>Pelagomonadales</taxon>
        <taxon>Aureoumbra</taxon>
    </lineage>
</organism>
<dbReference type="InterPro" id="IPR050352">
    <property type="entry name" value="ABCG_transporters"/>
</dbReference>
<evidence type="ECO:0000256" key="3">
    <source>
        <dbReference type="ARBA" id="ARBA00022692"/>
    </source>
</evidence>
<evidence type="ECO:0000256" key="4">
    <source>
        <dbReference type="ARBA" id="ARBA00022741"/>
    </source>
</evidence>
<evidence type="ECO:0000256" key="1">
    <source>
        <dbReference type="ARBA" id="ARBA00004141"/>
    </source>
</evidence>
<dbReference type="EMBL" id="HBIJ01009863">
    <property type="protein sequence ID" value="CAE0366134.1"/>
    <property type="molecule type" value="Transcribed_RNA"/>
</dbReference>
<dbReference type="InterPro" id="IPR003593">
    <property type="entry name" value="AAA+_ATPase"/>
</dbReference>
<dbReference type="InterPro" id="IPR017871">
    <property type="entry name" value="ABC_transporter-like_CS"/>
</dbReference>
<name>A0A7S3JXH7_9STRA</name>
<gene>
    <name evidence="9" type="ORF">ALAG00032_LOCUS6878</name>
</gene>
<evidence type="ECO:0000256" key="7">
    <source>
        <dbReference type="ARBA" id="ARBA00023136"/>
    </source>
</evidence>
<accession>A0A7S3JXH7</accession>
<dbReference type="SMART" id="SM00382">
    <property type="entry name" value="AAA"/>
    <property type="match status" value="1"/>
</dbReference>
<dbReference type="PROSITE" id="PS50893">
    <property type="entry name" value="ABC_TRANSPORTER_2"/>
    <property type="match status" value="1"/>
</dbReference>
<dbReference type="GO" id="GO:0005524">
    <property type="term" value="F:ATP binding"/>
    <property type="evidence" value="ECO:0007669"/>
    <property type="project" value="UniProtKB-KW"/>
</dbReference>
<dbReference type="Gene3D" id="3.40.50.300">
    <property type="entry name" value="P-loop containing nucleotide triphosphate hydrolases"/>
    <property type="match status" value="1"/>
</dbReference>
<evidence type="ECO:0000256" key="6">
    <source>
        <dbReference type="ARBA" id="ARBA00022989"/>
    </source>
</evidence>